<proteinExistence type="predicted"/>
<gene>
    <name evidence="2" type="ORF">SAMN04489859_1001112</name>
</gene>
<dbReference type="AlphaFoldDB" id="A0A1H8DZM6"/>
<sequence>MRQQAKTIDDIRRMADEVAQLMVSRFGGGRSGDRPSLDEMFRRRGAALPRRLRGPARRLAEADRRCAQPRVGRQQDMRAVSRAYHALTSHLRPLGEVSRFQNRALHIGASVALALLLIAAGAIWIMLRRGTL</sequence>
<keyword evidence="1" id="KW-0812">Transmembrane</keyword>
<evidence type="ECO:0000256" key="1">
    <source>
        <dbReference type="SAM" id="Phobius"/>
    </source>
</evidence>
<protein>
    <submittedName>
        <fullName evidence="2">Uncharacterized protein</fullName>
    </submittedName>
</protein>
<keyword evidence="1" id="KW-0472">Membrane</keyword>
<accession>A0A1H8DZM6</accession>
<dbReference type="OrthoDB" id="7874812at2"/>
<organism evidence="2 3">
    <name type="scientific">Paracoccus alcaliphilus</name>
    <dbReference type="NCBI Taxonomy" id="34002"/>
    <lineage>
        <taxon>Bacteria</taxon>
        <taxon>Pseudomonadati</taxon>
        <taxon>Pseudomonadota</taxon>
        <taxon>Alphaproteobacteria</taxon>
        <taxon>Rhodobacterales</taxon>
        <taxon>Paracoccaceae</taxon>
        <taxon>Paracoccus</taxon>
    </lineage>
</organism>
<evidence type="ECO:0000313" key="3">
    <source>
        <dbReference type="Proteomes" id="UP000199054"/>
    </source>
</evidence>
<dbReference type="Proteomes" id="UP000199054">
    <property type="component" value="Unassembled WGS sequence"/>
</dbReference>
<feature type="transmembrane region" description="Helical" evidence="1">
    <location>
        <begin position="104"/>
        <end position="127"/>
    </location>
</feature>
<dbReference type="EMBL" id="FODE01000001">
    <property type="protein sequence ID" value="SEN12635.1"/>
    <property type="molecule type" value="Genomic_DNA"/>
</dbReference>
<evidence type="ECO:0000313" key="2">
    <source>
        <dbReference type="EMBL" id="SEN12635.1"/>
    </source>
</evidence>
<dbReference type="STRING" id="34002.SAMN04489859_1001112"/>
<keyword evidence="3" id="KW-1185">Reference proteome</keyword>
<keyword evidence="1" id="KW-1133">Transmembrane helix</keyword>
<dbReference type="RefSeq" id="WP_090610098.1">
    <property type="nucleotide sequence ID" value="NZ_CP067124.1"/>
</dbReference>
<name>A0A1H8DZM6_9RHOB</name>
<reference evidence="2 3" key="1">
    <citation type="submission" date="2016-10" db="EMBL/GenBank/DDBJ databases">
        <authorList>
            <person name="de Groot N.N."/>
        </authorList>
    </citation>
    <scope>NUCLEOTIDE SEQUENCE [LARGE SCALE GENOMIC DNA]</scope>
    <source>
        <strain evidence="2 3">DSM 8512</strain>
    </source>
</reference>